<keyword evidence="10" id="KW-0282">Flagellum</keyword>
<dbReference type="Pfam" id="PF06429">
    <property type="entry name" value="Flg_bbr_C"/>
    <property type="match status" value="1"/>
</dbReference>
<dbReference type="Pfam" id="PF00460">
    <property type="entry name" value="Flg_bb_rod"/>
    <property type="match status" value="1"/>
</dbReference>
<dbReference type="GO" id="GO:0071978">
    <property type="term" value="P:bacterial-type flagellum-dependent swarming motility"/>
    <property type="evidence" value="ECO:0007669"/>
    <property type="project" value="TreeGrafter"/>
</dbReference>
<evidence type="ECO:0000259" key="9">
    <source>
        <dbReference type="Pfam" id="PF22692"/>
    </source>
</evidence>
<protein>
    <recommendedName>
        <fullName evidence="3 5">Flagellar hook protein FlgE</fullName>
    </recommendedName>
</protein>
<dbReference type="GO" id="GO:0009425">
    <property type="term" value="C:bacterial-type flagellum basal body"/>
    <property type="evidence" value="ECO:0007669"/>
    <property type="project" value="UniProtKB-SubCell"/>
</dbReference>
<dbReference type="STRING" id="870908.SAMN04488044_3248"/>
<dbReference type="InterPro" id="IPR001444">
    <property type="entry name" value="Flag_bb_rod_N"/>
</dbReference>
<dbReference type="Pfam" id="PF22692">
    <property type="entry name" value="LlgE_F_G_D1"/>
    <property type="match status" value="1"/>
</dbReference>
<dbReference type="InterPro" id="IPR010930">
    <property type="entry name" value="Flg_bb/hook_C_dom"/>
</dbReference>
<evidence type="ECO:0000313" key="11">
    <source>
        <dbReference type="Proteomes" id="UP000184211"/>
    </source>
</evidence>
<dbReference type="NCBIfam" id="TIGR03506">
    <property type="entry name" value="FlgEFG_subfam"/>
    <property type="match status" value="1"/>
</dbReference>
<accession>A0A1M5VSV9</accession>
<dbReference type="InterPro" id="IPR011491">
    <property type="entry name" value="FlgE_D2"/>
</dbReference>
<organism evidence="10 11">
    <name type="scientific">Cognatishimia maritima</name>
    <dbReference type="NCBI Taxonomy" id="870908"/>
    <lineage>
        <taxon>Bacteria</taxon>
        <taxon>Pseudomonadati</taxon>
        <taxon>Pseudomonadota</taxon>
        <taxon>Alphaproteobacteria</taxon>
        <taxon>Rhodobacterales</taxon>
        <taxon>Paracoccaceae</taxon>
        <taxon>Cognatishimia</taxon>
    </lineage>
</organism>
<dbReference type="PANTHER" id="PTHR30435">
    <property type="entry name" value="FLAGELLAR PROTEIN"/>
    <property type="match status" value="1"/>
</dbReference>
<keyword evidence="10" id="KW-0969">Cilium</keyword>
<gene>
    <name evidence="10" type="ORF">SAMN04488044_3248</name>
</gene>
<dbReference type="OrthoDB" id="8372879at2"/>
<comment type="function">
    <text evidence="5">A flexible structure which links the flagellar filament to the drive apparatus in the basal body.</text>
</comment>
<name>A0A1M5VSV9_9RHOB</name>
<evidence type="ECO:0000259" key="8">
    <source>
        <dbReference type="Pfam" id="PF07559"/>
    </source>
</evidence>
<evidence type="ECO:0000256" key="3">
    <source>
        <dbReference type="ARBA" id="ARBA00019015"/>
    </source>
</evidence>
<dbReference type="InterPro" id="IPR020013">
    <property type="entry name" value="Flagellar_FlgE/F/G"/>
</dbReference>
<keyword evidence="11" id="KW-1185">Reference proteome</keyword>
<dbReference type="EMBL" id="FQWM01000009">
    <property type="protein sequence ID" value="SHH78345.1"/>
    <property type="molecule type" value="Genomic_DNA"/>
</dbReference>
<keyword evidence="4 5" id="KW-0975">Bacterial flagellum</keyword>
<feature type="domain" description="Flagellar basal body rod protein N-terminal" evidence="6">
    <location>
        <begin position="7"/>
        <end position="37"/>
    </location>
</feature>
<reference evidence="11" key="1">
    <citation type="submission" date="2016-11" db="EMBL/GenBank/DDBJ databases">
        <authorList>
            <person name="Varghese N."/>
            <person name="Submissions S."/>
        </authorList>
    </citation>
    <scope>NUCLEOTIDE SEQUENCE [LARGE SCALE GENOMIC DNA]</scope>
    <source>
        <strain evidence="11">DSM 28223</strain>
    </source>
</reference>
<evidence type="ECO:0000256" key="5">
    <source>
        <dbReference type="RuleBase" id="RU362116"/>
    </source>
</evidence>
<comment type="similarity">
    <text evidence="2 5">Belongs to the flagella basal body rod proteins family.</text>
</comment>
<feature type="domain" description="Flagellar hook protein FlgE/F/G-like D1" evidence="9">
    <location>
        <begin position="84"/>
        <end position="163"/>
    </location>
</feature>
<feature type="domain" description="Flagellar hook protein FlgE D2" evidence="8">
    <location>
        <begin position="191"/>
        <end position="313"/>
    </location>
</feature>
<sequence>MSISSALQTGVSGLKANSTAVGGISENIANANTVGYRRGFAQMVTTTAGNSGGGSGVLSVVANEMMDINQAGGLISTTSATDMAIGGNGFFIVSVNPNDTVQTNYALTRAGSFLPDKDGFLQNAAGYYLAGFPYDSSGQLGNVDRSSYASMETVNIGNITLSAAQTTEMEITGNLPSQDTGLATPGAPFETSSEFFTGLGESQRISFSWQPTTNANEWDVTVRDHTGADLGSMTVTFTDSGAMSGAPESYTNITSVATAPSAFSFDAATGMATITVDNGTTPQTLTISMGEPGTFTGITQFAGDFSQSFDRDGSSVGELIRTEINENGTLFGVFDNGMRRPLYEIPVGVVDNPNGLIEQKGNAYSLSGETGAFAALRANSGSTGSINAGALEGSNVDIAQEMTDLIRVQRAFSTNAKVITTVDDMMEETTRLKR</sequence>
<proteinExistence type="inferred from homology"/>
<dbReference type="InterPro" id="IPR053967">
    <property type="entry name" value="LlgE_F_G-like_D1"/>
</dbReference>
<dbReference type="GO" id="GO:0009424">
    <property type="term" value="C:bacterial-type flagellum hook"/>
    <property type="evidence" value="ECO:0007669"/>
    <property type="project" value="TreeGrafter"/>
</dbReference>
<keyword evidence="10" id="KW-0966">Cell projection</keyword>
<dbReference type="AlphaFoldDB" id="A0A1M5VSV9"/>
<evidence type="ECO:0000259" key="6">
    <source>
        <dbReference type="Pfam" id="PF00460"/>
    </source>
</evidence>
<comment type="subcellular location">
    <subcellularLocation>
        <location evidence="1 5">Bacterial flagellum basal body</location>
    </subcellularLocation>
</comment>
<dbReference type="PANTHER" id="PTHR30435:SF1">
    <property type="entry name" value="FLAGELLAR HOOK PROTEIN FLGE"/>
    <property type="match status" value="1"/>
</dbReference>
<dbReference type="RefSeq" id="WP_072794080.1">
    <property type="nucleotide sequence ID" value="NZ_FQWM01000009.1"/>
</dbReference>
<evidence type="ECO:0000259" key="7">
    <source>
        <dbReference type="Pfam" id="PF06429"/>
    </source>
</evidence>
<dbReference type="InterPro" id="IPR037925">
    <property type="entry name" value="FlgE/F/G-like"/>
</dbReference>
<dbReference type="SUPFAM" id="SSF117143">
    <property type="entry name" value="Flagellar hook protein flgE"/>
    <property type="match status" value="1"/>
</dbReference>
<evidence type="ECO:0000256" key="2">
    <source>
        <dbReference type="ARBA" id="ARBA00009677"/>
    </source>
</evidence>
<dbReference type="Proteomes" id="UP000184211">
    <property type="component" value="Unassembled WGS sequence"/>
</dbReference>
<evidence type="ECO:0000256" key="4">
    <source>
        <dbReference type="ARBA" id="ARBA00023143"/>
    </source>
</evidence>
<dbReference type="Pfam" id="PF07559">
    <property type="entry name" value="FlgE_D2"/>
    <property type="match status" value="1"/>
</dbReference>
<evidence type="ECO:0000256" key="1">
    <source>
        <dbReference type="ARBA" id="ARBA00004117"/>
    </source>
</evidence>
<evidence type="ECO:0000313" key="10">
    <source>
        <dbReference type="EMBL" id="SHH78345.1"/>
    </source>
</evidence>
<dbReference type="GO" id="GO:0005829">
    <property type="term" value="C:cytosol"/>
    <property type="evidence" value="ECO:0007669"/>
    <property type="project" value="TreeGrafter"/>
</dbReference>
<feature type="domain" description="Flagellar basal-body/hook protein C-terminal" evidence="7">
    <location>
        <begin position="388"/>
        <end position="432"/>
    </location>
</feature>